<dbReference type="SMART" id="SM00204">
    <property type="entry name" value="TGFB"/>
    <property type="match status" value="1"/>
</dbReference>
<evidence type="ECO:0000259" key="7">
    <source>
        <dbReference type="PROSITE" id="PS51362"/>
    </source>
</evidence>
<comment type="caution">
    <text evidence="8">The sequence shown here is derived from an EMBL/GenBank/DDBJ whole genome shotgun (WGS) entry which is preliminary data.</text>
</comment>
<dbReference type="PROSITE" id="PS51362">
    <property type="entry name" value="TGF_BETA_2"/>
    <property type="match status" value="1"/>
</dbReference>
<evidence type="ECO:0000256" key="2">
    <source>
        <dbReference type="ARBA" id="ARBA00006656"/>
    </source>
</evidence>
<dbReference type="EMBL" id="JAPTSV010000007">
    <property type="protein sequence ID" value="KAJ1526006.1"/>
    <property type="molecule type" value="Genomic_DNA"/>
</dbReference>
<reference evidence="8" key="1">
    <citation type="submission" date="2022-12" db="EMBL/GenBank/DDBJ databases">
        <title>Chromosome-level genome assembly of the bean flower thrips Megalurothrips usitatus.</title>
        <authorList>
            <person name="Ma L."/>
            <person name="Liu Q."/>
            <person name="Li H."/>
            <person name="Cai W."/>
        </authorList>
    </citation>
    <scope>NUCLEOTIDE SEQUENCE</scope>
    <source>
        <strain evidence="8">Cailab_2022a</strain>
    </source>
</reference>
<comment type="subcellular location">
    <subcellularLocation>
        <location evidence="1">Secreted</location>
    </subcellularLocation>
</comment>
<dbReference type="InterPro" id="IPR015615">
    <property type="entry name" value="TGF-beta-rel"/>
</dbReference>
<accession>A0AAV7XMF6</accession>
<protein>
    <recommendedName>
        <fullName evidence="7">TGF-beta family profile domain-containing protein</fullName>
    </recommendedName>
</protein>
<evidence type="ECO:0000256" key="5">
    <source>
        <dbReference type="ARBA" id="ARBA00023157"/>
    </source>
</evidence>
<keyword evidence="3" id="KW-0964">Secreted</keyword>
<evidence type="ECO:0000256" key="3">
    <source>
        <dbReference type="ARBA" id="ARBA00022525"/>
    </source>
</evidence>
<dbReference type="Gene3D" id="2.10.90.10">
    <property type="entry name" value="Cystine-knot cytokines"/>
    <property type="match status" value="1"/>
</dbReference>
<dbReference type="Pfam" id="PF00019">
    <property type="entry name" value="TGF_beta"/>
    <property type="match status" value="1"/>
</dbReference>
<dbReference type="GO" id="GO:0008083">
    <property type="term" value="F:growth factor activity"/>
    <property type="evidence" value="ECO:0007669"/>
    <property type="project" value="UniProtKB-KW"/>
</dbReference>
<keyword evidence="5" id="KW-1015">Disulfide bond</keyword>
<dbReference type="GO" id="GO:0005615">
    <property type="term" value="C:extracellular space"/>
    <property type="evidence" value="ECO:0007669"/>
    <property type="project" value="TreeGrafter"/>
</dbReference>
<dbReference type="PANTHER" id="PTHR11848">
    <property type="entry name" value="TGF-BETA FAMILY"/>
    <property type="match status" value="1"/>
</dbReference>
<feature type="domain" description="TGF-beta family profile" evidence="7">
    <location>
        <begin position="46"/>
        <end position="172"/>
    </location>
</feature>
<organism evidence="8 9">
    <name type="scientific">Megalurothrips usitatus</name>
    <name type="common">bean blossom thrips</name>
    <dbReference type="NCBI Taxonomy" id="439358"/>
    <lineage>
        <taxon>Eukaryota</taxon>
        <taxon>Metazoa</taxon>
        <taxon>Ecdysozoa</taxon>
        <taxon>Arthropoda</taxon>
        <taxon>Hexapoda</taxon>
        <taxon>Insecta</taxon>
        <taxon>Pterygota</taxon>
        <taxon>Neoptera</taxon>
        <taxon>Paraneoptera</taxon>
        <taxon>Thysanoptera</taxon>
        <taxon>Terebrantia</taxon>
        <taxon>Thripoidea</taxon>
        <taxon>Thripidae</taxon>
        <taxon>Megalurothrips</taxon>
    </lineage>
</organism>
<keyword evidence="4 6" id="KW-0339">Growth factor</keyword>
<dbReference type="Proteomes" id="UP001075354">
    <property type="component" value="Chromosome 7"/>
</dbReference>
<proteinExistence type="inferred from homology"/>
<evidence type="ECO:0000256" key="1">
    <source>
        <dbReference type="ARBA" id="ARBA00004613"/>
    </source>
</evidence>
<dbReference type="GO" id="GO:0005125">
    <property type="term" value="F:cytokine activity"/>
    <property type="evidence" value="ECO:0007669"/>
    <property type="project" value="TreeGrafter"/>
</dbReference>
<evidence type="ECO:0000313" key="9">
    <source>
        <dbReference type="Proteomes" id="UP001075354"/>
    </source>
</evidence>
<dbReference type="InterPro" id="IPR001839">
    <property type="entry name" value="TGF-b_C"/>
</dbReference>
<dbReference type="AlphaFoldDB" id="A0AAV7XMF6"/>
<gene>
    <name evidence="8" type="ORF">ONE63_009182</name>
</gene>
<dbReference type="SUPFAM" id="SSF57501">
    <property type="entry name" value="Cystine-knot cytokines"/>
    <property type="match status" value="1"/>
</dbReference>
<dbReference type="InterPro" id="IPR029034">
    <property type="entry name" value="Cystine-knot_cytokine"/>
</dbReference>
<evidence type="ECO:0000256" key="6">
    <source>
        <dbReference type="RuleBase" id="RU000354"/>
    </source>
</evidence>
<sequence length="172" mass="19640">MLRMDLPADSEVDDAEVRVMVQQPGTLRLFEDAALNVLAEPAAHVRRRRAVRANCGKDGQRCCRHALDVVFAQIPDMEFIVQPKSFDAGMCRGRCPPRYHPAHHHSLLQGLLRRREQRGPRDQHDKQPRVPRPCCAPERLQPLDVLFVDEDNPTKLKLSEWSEMRVVSCSCA</sequence>
<name>A0AAV7XMF6_9NEOP</name>
<dbReference type="PROSITE" id="PS00250">
    <property type="entry name" value="TGF_BETA_1"/>
    <property type="match status" value="1"/>
</dbReference>
<evidence type="ECO:0000256" key="4">
    <source>
        <dbReference type="ARBA" id="ARBA00023030"/>
    </source>
</evidence>
<evidence type="ECO:0000313" key="8">
    <source>
        <dbReference type="EMBL" id="KAJ1526006.1"/>
    </source>
</evidence>
<dbReference type="PANTHER" id="PTHR11848:SF119">
    <property type="entry name" value="TGF-BETA FAMILY PROFILE DOMAIN-CONTAINING PROTEIN"/>
    <property type="match status" value="1"/>
</dbReference>
<dbReference type="InterPro" id="IPR017948">
    <property type="entry name" value="TGFb_CS"/>
</dbReference>
<comment type="similarity">
    <text evidence="2 6">Belongs to the TGF-beta family.</text>
</comment>
<keyword evidence="9" id="KW-1185">Reference proteome</keyword>